<evidence type="ECO:0000256" key="1">
    <source>
        <dbReference type="ARBA" id="ARBA00022723"/>
    </source>
</evidence>
<dbReference type="Proteomes" id="UP000030081">
    <property type="component" value="Chromosome 1"/>
</dbReference>
<sequence length="128" mass="14689">MSGQFHHVSLTVSDLVASQDFYALFGYQLERSYRDEQVTIHMLENQQGSRIELFHFCGDVSAPVPESLIALKRVGITHFALRVNDLEAFHRKLSEVTNITTIYNARLGSFRYFFCSDPDGNQLELIEE</sequence>
<keyword evidence="1" id="KW-0479">Metal-binding</keyword>
<dbReference type="SUPFAM" id="SSF54593">
    <property type="entry name" value="Glyoxalase/Bleomycin resistance protein/Dihydroxybiphenyl dioxygenase"/>
    <property type="match status" value="1"/>
</dbReference>
<name>A0AAN0S9K0_9VIBR</name>
<dbReference type="GO" id="GO:0046491">
    <property type="term" value="P:L-methylmalonyl-CoA metabolic process"/>
    <property type="evidence" value="ECO:0007669"/>
    <property type="project" value="TreeGrafter"/>
</dbReference>
<dbReference type="Gene3D" id="3.10.180.10">
    <property type="entry name" value="2,3-Dihydroxybiphenyl 1,2-Dioxygenase, domain 1"/>
    <property type="match status" value="1"/>
</dbReference>
<feature type="domain" description="VOC" evidence="2">
    <location>
        <begin position="4"/>
        <end position="128"/>
    </location>
</feature>
<dbReference type="AlphaFoldDB" id="A0AAN0S9K0"/>
<accession>A0AAN0S9K0</accession>
<evidence type="ECO:0000313" key="4">
    <source>
        <dbReference type="Proteomes" id="UP000030081"/>
    </source>
</evidence>
<dbReference type="InterPro" id="IPR029068">
    <property type="entry name" value="Glyas_Bleomycin-R_OHBP_Dase"/>
</dbReference>
<organism evidence="3 4">
    <name type="scientific">Vibrio coralliilyticus</name>
    <dbReference type="NCBI Taxonomy" id="190893"/>
    <lineage>
        <taxon>Bacteria</taxon>
        <taxon>Pseudomonadati</taxon>
        <taxon>Pseudomonadota</taxon>
        <taxon>Gammaproteobacteria</taxon>
        <taxon>Vibrionales</taxon>
        <taxon>Vibrionaceae</taxon>
        <taxon>Vibrio</taxon>
    </lineage>
</organism>
<dbReference type="Pfam" id="PF00903">
    <property type="entry name" value="Glyoxalase"/>
    <property type="match status" value="1"/>
</dbReference>
<dbReference type="KEGG" id="vcy:IX92_00505"/>
<dbReference type="PANTHER" id="PTHR43048:SF3">
    <property type="entry name" value="METHYLMALONYL-COA EPIMERASE, MITOCHONDRIAL"/>
    <property type="match status" value="1"/>
</dbReference>
<evidence type="ECO:0000259" key="2">
    <source>
        <dbReference type="PROSITE" id="PS51819"/>
    </source>
</evidence>
<dbReference type="GO" id="GO:0046872">
    <property type="term" value="F:metal ion binding"/>
    <property type="evidence" value="ECO:0007669"/>
    <property type="project" value="UniProtKB-KW"/>
</dbReference>
<proteinExistence type="predicted"/>
<dbReference type="PANTHER" id="PTHR43048">
    <property type="entry name" value="METHYLMALONYL-COA EPIMERASE"/>
    <property type="match status" value="1"/>
</dbReference>
<keyword evidence="4" id="KW-1185">Reference proteome</keyword>
<protein>
    <submittedName>
        <fullName evidence="3">Glyoxalase</fullName>
    </submittedName>
</protein>
<dbReference type="GO" id="GO:0004493">
    <property type="term" value="F:methylmalonyl-CoA epimerase activity"/>
    <property type="evidence" value="ECO:0007669"/>
    <property type="project" value="TreeGrafter"/>
</dbReference>
<dbReference type="InterPro" id="IPR037523">
    <property type="entry name" value="VOC_core"/>
</dbReference>
<evidence type="ECO:0000313" key="3">
    <source>
        <dbReference type="EMBL" id="AIW17626.1"/>
    </source>
</evidence>
<dbReference type="EMBL" id="CP009617">
    <property type="protein sequence ID" value="AIW17626.1"/>
    <property type="molecule type" value="Genomic_DNA"/>
</dbReference>
<gene>
    <name evidence="3" type="ORF">IX92_00505</name>
</gene>
<dbReference type="InterPro" id="IPR004360">
    <property type="entry name" value="Glyas_Fos-R_dOase_dom"/>
</dbReference>
<dbReference type="InterPro" id="IPR051785">
    <property type="entry name" value="MMCE/EMCE_epimerase"/>
</dbReference>
<dbReference type="PROSITE" id="PS51819">
    <property type="entry name" value="VOC"/>
    <property type="match status" value="1"/>
</dbReference>
<reference evidence="3 4" key="1">
    <citation type="submission" date="2014-10" db="EMBL/GenBank/DDBJ databases">
        <title>The Complete Genome Sequence for the Shellfish Pathogen Vibrio coralliilyticus RE98 Isolated from a Shellfish Hatchery.</title>
        <authorList>
            <person name="Richards G.P."/>
            <person name="Bono J.L."/>
            <person name="Watson M.A."/>
            <person name="Needleman D.S."/>
        </authorList>
    </citation>
    <scope>NUCLEOTIDE SEQUENCE [LARGE SCALE GENOMIC DNA]</scope>
    <source>
        <strain evidence="3 4">RE98</strain>
    </source>
</reference>
<dbReference type="CDD" id="cd06587">
    <property type="entry name" value="VOC"/>
    <property type="match status" value="1"/>
</dbReference>
<dbReference type="RefSeq" id="WP_043006617.1">
    <property type="nucleotide sequence ID" value="NZ_CP009617.1"/>
</dbReference>